<reference evidence="2" key="1">
    <citation type="journal article" date="2019" name="Sci. Rep.">
        <title>Draft genome of Tanacetum cinerariifolium, the natural source of mosquito coil.</title>
        <authorList>
            <person name="Yamashiro T."/>
            <person name="Shiraishi A."/>
            <person name="Satake H."/>
            <person name="Nakayama K."/>
        </authorList>
    </citation>
    <scope>NUCLEOTIDE SEQUENCE</scope>
</reference>
<sequence length="56" mass="6108">FEEEQGKDVDDQVNLEEETNELDQGQAGSEPGRTPESQTSPKQVVMDEDQTGSDPG</sequence>
<dbReference type="EMBL" id="BKCJ011558851">
    <property type="protein sequence ID" value="GFD41747.1"/>
    <property type="molecule type" value="Genomic_DNA"/>
</dbReference>
<gene>
    <name evidence="2" type="ORF">Tci_913716</name>
</gene>
<evidence type="ECO:0000313" key="2">
    <source>
        <dbReference type="EMBL" id="GFD41747.1"/>
    </source>
</evidence>
<evidence type="ECO:0000256" key="1">
    <source>
        <dbReference type="SAM" id="MobiDB-lite"/>
    </source>
</evidence>
<feature type="non-terminal residue" evidence="2">
    <location>
        <position position="1"/>
    </location>
</feature>
<dbReference type="AlphaFoldDB" id="A0A699W3B5"/>
<name>A0A699W3B5_TANCI</name>
<organism evidence="2">
    <name type="scientific">Tanacetum cinerariifolium</name>
    <name type="common">Dalmatian daisy</name>
    <name type="synonym">Chrysanthemum cinerariifolium</name>
    <dbReference type="NCBI Taxonomy" id="118510"/>
    <lineage>
        <taxon>Eukaryota</taxon>
        <taxon>Viridiplantae</taxon>
        <taxon>Streptophyta</taxon>
        <taxon>Embryophyta</taxon>
        <taxon>Tracheophyta</taxon>
        <taxon>Spermatophyta</taxon>
        <taxon>Magnoliopsida</taxon>
        <taxon>eudicotyledons</taxon>
        <taxon>Gunneridae</taxon>
        <taxon>Pentapetalae</taxon>
        <taxon>asterids</taxon>
        <taxon>campanulids</taxon>
        <taxon>Asterales</taxon>
        <taxon>Asteraceae</taxon>
        <taxon>Asteroideae</taxon>
        <taxon>Anthemideae</taxon>
        <taxon>Anthemidinae</taxon>
        <taxon>Tanacetum</taxon>
    </lineage>
</organism>
<protein>
    <submittedName>
        <fullName evidence="2">Uncharacterized protein</fullName>
    </submittedName>
</protein>
<feature type="region of interest" description="Disordered" evidence="1">
    <location>
        <begin position="1"/>
        <end position="56"/>
    </location>
</feature>
<accession>A0A699W3B5</accession>
<feature type="compositionally biased region" description="Basic and acidic residues" evidence="1">
    <location>
        <begin position="1"/>
        <end position="10"/>
    </location>
</feature>
<comment type="caution">
    <text evidence="2">The sequence shown here is derived from an EMBL/GenBank/DDBJ whole genome shotgun (WGS) entry which is preliminary data.</text>
</comment>
<feature type="compositionally biased region" description="Acidic residues" evidence="1">
    <location>
        <begin position="11"/>
        <end position="21"/>
    </location>
</feature>
<feature type="compositionally biased region" description="Acidic residues" evidence="1">
    <location>
        <begin position="46"/>
        <end position="56"/>
    </location>
</feature>
<proteinExistence type="predicted"/>